<comment type="caution">
    <text evidence="20">Lacks conserved residue(s) required for the propagation of feature annotation.</text>
</comment>
<evidence type="ECO:0000256" key="11">
    <source>
        <dbReference type="ARBA" id="ARBA00022842"/>
    </source>
</evidence>
<keyword evidence="9 20" id="KW-0106">Calcium</keyword>
<keyword evidence="14" id="KW-0333">Golgi apparatus</keyword>
<dbReference type="InterPro" id="IPR036412">
    <property type="entry name" value="HAD-like_sf"/>
</dbReference>
<comment type="subunit">
    <text evidence="17">Monomer. Homodimer.</text>
</comment>
<dbReference type="FunFam" id="3.40.50.1000:FF:000017">
    <property type="entry name" value="Calcium-transporting ATPase"/>
    <property type="match status" value="1"/>
</dbReference>
<evidence type="ECO:0000256" key="8">
    <source>
        <dbReference type="ARBA" id="ARBA00022741"/>
    </source>
</evidence>
<dbReference type="PRINTS" id="PR00119">
    <property type="entry name" value="CATATPASE"/>
</dbReference>
<organism evidence="22 23">
    <name type="scientific">Phoxinus phoxinus</name>
    <name type="common">Eurasian minnow</name>
    <dbReference type="NCBI Taxonomy" id="58324"/>
    <lineage>
        <taxon>Eukaryota</taxon>
        <taxon>Metazoa</taxon>
        <taxon>Chordata</taxon>
        <taxon>Craniata</taxon>
        <taxon>Vertebrata</taxon>
        <taxon>Euteleostomi</taxon>
        <taxon>Actinopterygii</taxon>
        <taxon>Neopterygii</taxon>
        <taxon>Teleostei</taxon>
        <taxon>Ostariophysi</taxon>
        <taxon>Cypriniformes</taxon>
        <taxon>Leuciscidae</taxon>
        <taxon>Phoxininae</taxon>
        <taxon>Phoxinus</taxon>
    </lineage>
</organism>
<sequence>MQKKKDPLLAEYQPHCENETMVPVLTSKKASELPVNEAACTLQADLQFGLTQEEVSRRRVYHGWNEFDISEDEPLWKKYIYQFKDPLILLLLASAVISVLMRQFDDAVSITVAIIIVVTVAFVQEYRSEKSLEELGKLVPPECHCVREGRLEHLLARELVPGDTVCLSVGERVPADLRLFEALDLTVDESSLTGETTPCTKTSAHQPSGTNGDITSRSNIAFMGTLVRCGKAKGIVIGTGENSEFGEVFKMMQAEEAPKTPLQKSMDLLGKQLSLYSFGIIGVIMMVGWLQGKNILEMFTIGVSLAVAAIPEGLPIVVTVTLALGVMRMVKKRAIIKKLPIVETLGCCNVICSDKTGTLTKNEMTVTHLFSSDGQHAEVTGVGYNNSGEVLVDGEVVHGFSNTSISKIVEAGCVCNDALIRSNTLMGRPTEGALIALAMKMGLEGLQQEFVRLEEIPFSSEQKWMAVRVVHRTQQDKPAMFFVKGAYEQIIRFCTSYNSKGVTLPLTHQQRELYQQQKSYMGTAGLRVLAFASGSEMGALTFLGLVGIIDPPRAGVKEAVVTLISSGVAVKMITGDSKETAVSIASRLGLYTKGSQSMSGDEVDQMDIQHLSQIVSRIAVFYRASPRHKLKIVKSLQNIGAVVAMTGDGVNDAVALKAADIGVAMGQTGTDVCKEAADMILVDDDFQTILSAIEEGKGIYNNIKNFVRFQLSTSIAALTLISLATLMNFPNPLNAMQILWINIIMDGPPAQSLGVEPVDRDVIRKPPRNVRDSIITRSLIVKILVSSFIIVCGTLFVFWRELRDNVITPRDTTMTFTCFVFFDMFNALSSRSQTRMVHEMGLCSNRMFCYAVLGSIMGQLLVIYFPPLQKVFQTESLSILDLLFLLGLTSSVCVVSEVIKKLERLRGGEKMADPEDFHDV</sequence>
<evidence type="ECO:0000256" key="15">
    <source>
        <dbReference type="ARBA" id="ARBA00023065"/>
    </source>
</evidence>
<dbReference type="EMBL" id="JAYKXH010000009">
    <property type="protein sequence ID" value="KAK7158109.1"/>
    <property type="molecule type" value="Genomic_DNA"/>
</dbReference>
<dbReference type="PROSITE" id="PS00154">
    <property type="entry name" value="ATPASE_E1_E2"/>
    <property type="match status" value="1"/>
</dbReference>
<feature type="transmembrane region" description="Helical" evidence="20">
    <location>
        <begin position="298"/>
        <end position="327"/>
    </location>
</feature>
<dbReference type="SUPFAM" id="SSF81665">
    <property type="entry name" value="Calcium ATPase, transmembrane domain M"/>
    <property type="match status" value="1"/>
</dbReference>
<evidence type="ECO:0000256" key="5">
    <source>
        <dbReference type="ARBA" id="ARBA00022568"/>
    </source>
</evidence>
<dbReference type="InterPro" id="IPR018303">
    <property type="entry name" value="ATPase_P-typ_P_site"/>
</dbReference>
<dbReference type="InterPro" id="IPR059000">
    <property type="entry name" value="ATPase_P-type_domA"/>
</dbReference>
<evidence type="ECO:0000256" key="4">
    <source>
        <dbReference type="ARBA" id="ARBA00022448"/>
    </source>
</evidence>
<keyword evidence="11" id="KW-0460">Magnesium</keyword>
<dbReference type="GO" id="GO:0006874">
    <property type="term" value="P:intracellular calcium ion homeostasis"/>
    <property type="evidence" value="ECO:0007669"/>
    <property type="project" value="UniProtKB-ARBA"/>
</dbReference>
<dbReference type="Gene3D" id="3.40.50.1000">
    <property type="entry name" value="HAD superfamily/HAD-like"/>
    <property type="match status" value="1"/>
</dbReference>
<comment type="catalytic activity">
    <reaction evidence="18">
        <text>Ca(2+)(in) + ATP + H2O = Ca(2+)(out) + ADP + phosphate + H(+)</text>
        <dbReference type="Rhea" id="RHEA:18105"/>
        <dbReference type="ChEBI" id="CHEBI:15377"/>
        <dbReference type="ChEBI" id="CHEBI:15378"/>
        <dbReference type="ChEBI" id="CHEBI:29108"/>
        <dbReference type="ChEBI" id="CHEBI:30616"/>
        <dbReference type="ChEBI" id="CHEBI:43474"/>
        <dbReference type="ChEBI" id="CHEBI:456216"/>
        <dbReference type="EC" id="7.2.2.10"/>
    </reaction>
    <physiologicalReaction direction="left-to-right" evidence="18">
        <dbReference type="Rhea" id="RHEA:18106"/>
    </physiologicalReaction>
</comment>
<dbReference type="Pfam" id="PF13246">
    <property type="entry name" value="Cation_ATPase"/>
    <property type="match status" value="1"/>
</dbReference>
<evidence type="ECO:0000256" key="1">
    <source>
        <dbReference type="ARBA" id="ARBA00004166"/>
    </source>
</evidence>
<comment type="subcellular location">
    <subcellularLocation>
        <location evidence="2">Golgi apparatus</location>
        <location evidence="2">Golgi stack membrane</location>
        <topology evidence="2">Multi-pass membrane protein</topology>
    </subcellularLocation>
    <subcellularLocation>
        <location evidence="1">Golgi apparatus</location>
        <location evidence="1">trans-Golgi network membrane</location>
        <topology evidence="1">Multi-pass membrane protein</topology>
    </subcellularLocation>
    <subcellularLocation>
        <location evidence="20">Membrane</location>
        <topology evidence="20">Multi-pass membrane protein</topology>
    </subcellularLocation>
</comment>
<feature type="transmembrane region" description="Helical" evidence="20">
    <location>
        <begin position="877"/>
        <end position="899"/>
    </location>
</feature>
<keyword evidence="4 20" id="KW-0813">Transport</keyword>
<feature type="transmembrane region" description="Helical" evidence="20">
    <location>
        <begin position="779"/>
        <end position="799"/>
    </location>
</feature>
<dbReference type="PRINTS" id="PR00120">
    <property type="entry name" value="HATPASE"/>
</dbReference>
<evidence type="ECO:0000256" key="2">
    <source>
        <dbReference type="ARBA" id="ARBA00004205"/>
    </source>
</evidence>
<dbReference type="FunFam" id="3.40.1110.10:FF:000006">
    <property type="entry name" value="Calcium-transporting ATPase"/>
    <property type="match status" value="1"/>
</dbReference>
<comment type="caution">
    <text evidence="22">The sequence shown here is derived from an EMBL/GenBank/DDBJ whole genome shotgun (WGS) entry which is preliminary data.</text>
</comment>
<comment type="function">
    <text evidence="20">Catalyzes the hydrolysis of ATP coupled with the transport of calcium.</text>
</comment>
<dbReference type="FunFam" id="3.40.50.1000:FF:000001">
    <property type="entry name" value="Phospholipid-transporting ATPase IC"/>
    <property type="match status" value="1"/>
</dbReference>
<evidence type="ECO:0000259" key="21">
    <source>
        <dbReference type="SMART" id="SM00831"/>
    </source>
</evidence>
<dbReference type="InterPro" id="IPR006068">
    <property type="entry name" value="ATPase_P-typ_cation-transptr_C"/>
</dbReference>
<dbReference type="FunFam" id="2.70.150.10:FF:000008">
    <property type="entry name" value="Calcium-transporting ATPase"/>
    <property type="match status" value="1"/>
</dbReference>
<evidence type="ECO:0000256" key="14">
    <source>
        <dbReference type="ARBA" id="ARBA00023034"/>
    </source>
</evidence>
<feature type="transmembrane region" description="Helical" evidence="20">
    <location>
        <begin position="811"/>
        <end position="828"/>
    </location>
</feature>
<evidence type="ECO:0000256" key="9">
    <source>
        <dbReference type="ARBA" id="ARBA00022837"/>
    </source>
</evidence>
<evidence type="ECO:0000256" key="18">
    <source>
        <dbReference type="ARBA" id="ARBA00047282"/>
    </source>
</evidence>
<feature type="transmembrane region" description="Helical" evidence="20">
    <location>
        <begin position="107"/>
        <end position="123"/>
    </location>
</feature>
<keyword evidence="16 20" id="KW-0472">Membrane</keyword>
<keyword evidence="13 20" id="KW-1133">Transmembrane helix</keyword>
<dbReference type="InterPro" id="IPR001757">
    <property type="entry name" value="P_typ_ATPase"/>
</dbReference>
<dbReference type="SFLD" id="SFLDF00027">
    <property type="entry name" value="p-type_atpase"/>
    <property type="match status" value="1"/>
</dbReference>
<dbReference type="SUPFAM" id="SSF81653">
    <property type="entry name" value="Calcium ATPase, transduction domain A"/>
    <property type="match status" value="1"/>
</dbReference>
<dbReference type="GO" id="GO:0046872">
    <property type="term" value="F:metal ion binding"/>
    <property type="evidence" value="ECO:0007669"/>
    <property type="project" value="UniProtKB-KW"/>
</dbReference>
<dbReference type="GO" id="GO:0032580">
    <property type="term" value="C:Golgi cisterna membrane"/>
    <property type="evidence" value="ECO:0007669"/>
    <property type="project" value="UniProtKB-SubCell"/>
</dbReference>
<keyword evidence="23" id="KW-1185">Reference proteome</keyword>
<evidence type="ECO:0000256" key="7">
    <source>
        <dbReference type="ARBA" id="ARBA00022723"/>
    </source>
</evidence>
<dbReference type="Pfam" id="PF00689">
    <property type="entry name" value="Cation_ATPase_C"/>
    <property type="match status" value="1"/>
</dbReference>
<evidence type="ECO:0000256" key="19">
    <source>
        <dbReference type="ARBA" id="ARBA00047330"/>
    </source>
</evidence>
<dbReference type="SFLD" id="SFLDG00002">
    <property type="entry name" value="C1.7:_P-type_atpase_like"/>
    <property type="match status" value="1"/>
</dbReference>
<dbReference type="SFLD" id="SFLDS00003">
    <property type="entry name" value="Haloacid_Dehalogenase"/>
    <property type="match status" value="1"/>
</dbReference>
<dbReference type="InterPro" id="IPR023299">
    <property type="entry name" value="ATPase_P-typ_cyto_dom_N"/>
</dbReference>
<dbReference type="NCBIfam" id="TIGR01522">
    <property type="entry name" value="ATPase-IIA2_Ca"/>
    <property type="match status" value="1"/>
</dbReference>
<keyword evidence="8 20" id="KW-0547">Nucleotide-binding</keyword>
<keyword evidence="15 20" id="KW-0406">Ion transport</keyword>
<evidence type="ECO:0000256" key="16">
    <source>
        <dbReference type="ARBA" id="ARBA00023136"/>
    </source>
</evidence>
<dbReference type="Gene3D" id="2.70.150.10">
    <property type="entry name" value="Calcium-transporting ATPase, cytoplasmic transduction domain A"/>
    <property type="match status" value="1"/>
</dbReference>
<comment type="similarity">
    <text evidence="3 20">Belongs to the cation transport ATPase (P-type) (TC 3.A.3) family. Type IIA subfamily.</text>
</comment>
<feature type="transmembrane region" description="Helical" evidence="20">
    <location>
        <begin position="273"/>
        <end position="292"/>
    </location>
</feature>
<dbReference type="EC" id="7.2.2.10" evidence="20"/>
<feature type="domain" description="Cation-transporting P-type ATPase N-terminal" evidence="21">
    <location>
        <begin position="29"/>
        <end position="103"/>
    </location>
</feature>
<evidence type="ECO:0000313" key="23">
    <source>
        <dbReference type="Proteomes" id="UP001364617"/>
    </source>
</evidence>
<name>A0AAN9HAM8_9TELE</name>
<dbReference type="InterPro" id="IPR004014">
    <property type="entry name" value="ATPase_P-typ_cation-transptr_N"/>
</dbReference>
<dbReference type="Pfam" id="PF00690">
    <property type="entry name" value="Cation_ATPase_N"/>
    <property type="match status" value="1"/>
</dbReference>
<keyword evidence="7" id="KW-0479">Metal-binding</keyword>
<accession>A0AAN9HAM8</accession>
<dbReference type="Gene3D" id="1.20.1110.10">
    <property type="entry name" value="Calcium-transporting ATPase, transmembrane domain"/>
    <property type="match status" value="1"/>
</dbReference>
<keyword evidence="10 20" id="KW-0067">ATP-binding</keyword>
<proteinExistence type="inferred from homology"/>
<keyword evidence="6 20" id="KW-0812">Transmembrane</keyword>
<feature type="transmembrane region" description="Helical" evidence="20">
    <location>
        <begin position="83"/>
        <end position="101"/>
    </location>
</feature>
<dbReference type="InterPro" id="IPR008250">
    <property type="entry name" value="ATPase_P-typ_transduc_dom_A_sf"/>
</dbReference>
<dbReference type="Pfam" id="PF00122">
    <property type="entry name" value="E1-E2_ATPase"/>
    <property type="match status" value="1"/>
</dbReference>
<dbReference type="CDD" id="cd02085">
    <property type="entry name" value="P-type_ATPase_SPCA"/>
    <property type="match status" value="1"/>
</dbReference>
<protein>
    <recommendedName>
        <fullName evidence="20">Calcium-transporting ATPase</fullName>
        <ecNumber evidence="20">7.2.2.10</ecNumber>
    </recommendedName>
</protein>
<evidence type="ECO:0000256" key="12">
    <source>
        <dbReference type="ARBA" id="ARBA00022967"/>
    </source>
</evidence>
<dbReference type="GO" id="GO:0005524">
    <property type="term" value="F:ATP binding"/>
    <property type="evidence" value="ECO:0007669"/>
    <property type="project" value="UniProtKB-KW"/>
</dbReference>
<reference evidence="22 23" key="1">
    <citation type="submission" date="2024-02" db="EMBL/GenBank/DDBJ databases">
        <title>Chromosome-level genome assembly of the Eurasian Minnow (Phoxinus phoxinus).</title>
        <authorList>
            <person name="Oriowo T.O."/>
            <person name="Martin S."/>
            <person name="Stange M."/>
            <person name="Chrysostomakis Y."/>
            <person name="Brown T."/>
            <person name="Winkler S."/>
            <person name="Kukowka S."/>
            <person name="Myers E.W."/>
            <person name="Bohne A."/>
        </authorList>
    </citation>
    <scope>NUCLEOTIDE SEQUENCE [LARGE SCALE GENOMIC DNA]</scope>
    <source>
        <strain evidence="22">ZFMK-TIS-60720</strain>
        <tissue evidence="22">Whole Organism</tissue>
    </source>
</reference>
<dbReference type="InterPro" id="IPR006413">
    <property type="entry name" value="P-type_ATPase_IIA_PMR1"/>
</dbReference>
<dbReference type="GO" id="GO:0005388">
    <property type="term" value="F:P-type calcium transporter activity"/>
    <property type="evidence" value="ECO:0007669"/>
    <property type="project" value="UniProtKB-EC"/>
</dbReference>
<dbReference type="PANTHER" id="PTHR42861">
    <property type="entry name" value="CALCIUM-TRANSPORTING ATPASE"/>
    <property type="match status" value="1"/>
</dbReference>
<dbReference type="GO" id="GO:0016887">
    <property type="term" value="F:ATP hydrolysis activity"/>
    <property type="evidence" value="ECO:0007669"/>
    <property type="project" value="InterPro"/>
</dbReference>
<feature type="transmembrane region" description="Helical" evidence="20">
    <location>
        <begin position="848"/>
        <end position="865"/>
    </location>
</feature>
<dbReference type="InterPro" id="IPR044492">
    <property type="entry name" value="P_typ_ATPase_HD_dom"/>
</dbReference>
<dbReference type="NCBIfam" id="TIGR01494">
    <property type="entry name" value="ATPase_P-type"/>
    <property type="match status" value="2"/>
</dbReference>
<evidence type="ECO:0000256" key="17">
    <source>
        <dbReference type="ARBA" id="ARBA00024380"/>
    </source>
</evidence>
<evidence type="ECO:0000256" key="20">
    <source>
        <dbReference type="RuleBase" id="RU361146"/>
    </source>
</evidence>
<keyword evidence="12" id="KW-1278">Translocase</keyword>
<gene>
    <name evidence="22" type="ORF">R3I93_009342</name>
</gene>
<dbReference type="AlphaFoldDB" id="A0AAN9HAM8"/>
<evidence type="ECO:0000256" key="3">
    <source>
        <dbReference type="ARBA" id="ARBA00005675"/>
    </source>
</evidence>
<dbReference type="SUPFAM" id="SSF56784">
    <property type="entry name" value="HAD-like"/>
    <property type="match status" value="1"/>
</dbReference>
<dbReference type="InterPro" id="IPR023214">
    <property type="entry name" value="HAD_sf"/>
</dbReference>
<comment type="catalytic activity">
    <reaction evidence="19">
        <text>Mn(2+)(in) + ATP + H2O = Mn(2+)(out) + ADP + phosphate + H(+)</text>
        <dbReference type="Rhea" id="RHEA:66820"/>
        <dbReference type="ChEBI" id="CHEBI:15377"/>
        <dbReference type="ChEBI" id="CHEBI:15378"/>
        <dbReference type="ChEBI" id="CHEBI:29035"/>
        <dbReference type="ChEBI" id="CHEBI:30616"/>
        <dbReference type="ChEBI" id="CHEBI:43474"/>
        <dbReference type="ChEBI" id="CHEBI:456216"/>
    </reaction>
    <physiologicalReaction direction="left-to-right" evidence="19">
        <dbReference type="Rhea" id="RHEA:66821"/>
    </physiologicalReaction>
</comment>
<keyword evidence="5 20" id="KW-0109">Calcium transport</keyword>
<evidence type="ECO:0000256" key="10">
    <source>
        <dbReference type="ARBA" id="ARBA00022840"/>
    </source>
</evidence>
<dbReference type="Gene3D" id="3.40.1110.10">
    <property type="entry name" value="Calcium-transporting ATPase, cytoplasmic domain N"/>
    <property type="match status" value="1"/>
</dbReference>
<dbReference type="InterPro" id="IPR023298">
    <property type="entry name" value="ATPase_P-typ_TM_dom_sf"/>
</dbReference>
<evidence type="ECO:0000256" key="6">
    <source>
        <dbReference type="ARBA" id="ARBA00022692"/>
    </source>
</evidence>
<dbReference type="SMART" id="SM00831">
    <property type="entry name" value="Cation_ATPase_N"/>
    <property type="match status" value="1"/>
</dbReference>
<dbReference type="Proteomes" id="UP001364617">
    <property type="component" value="Unassembled WGS sequence"/>
</dbReference>
<evidence type="ECO:0000256" key="13">
    <source>
        <dbReference type="ARBA" id="ARBA00022989"/>
    </source>
</evidence>
<dbReference type="FunFam" id="1.20.1110.10:FF:000106">
    <property type="entry name" value="E1-E2 ATPase, putative"/>
    <property type="match status" value="1"/>
</dbReference>
<evidence type="ECO:0000313" key="22">
    <source>
        <dbReference type="EMBL" id="KAK7158109.1"/>
    </source>
</evidence>